<dbReference type="RefSeq" id="WP_251499844.1">
    <property type="nucleotide sequence ID" value="NZ_CAJSLV010000103.1"/>
</dbReference>
<accession>A0A9W4E3H7</accession>
<dbReference type="EMBL" id="CAJSLV010000103">
    <property type="protein sequence ID" value="CAG6398450.1"/>
    <property type="molecule type" value="Genomic_DNA"/>
</dbReference>
<evidence type="ECO:0000313" key="3">
    <source>
        <dbReference type="Proteomes" id="UP001152519"/>
    </source>
</evidence>
<evidence type="ECO:0000256" key="1">
    <source>
        <dbReference type="SAM" id="MobiDB-lite"/>
    </source>
</evidence>
<reference evidence="2" key="1">
    <citation type="submission" date="2021-05" db="EMBL/GenBank/DDBJ databases">
        <authorList>
            <person name="Arsene-Ploetze F."/>
        </authorList>
    </citation>
    <scope>NUCLEOTIDE SEQUENCE</scope>
    <source>
        <strain evidence="2">DSM 42138</strain>
    </source>
</reference>
<dbReference type="Proteomes" id="UP001152519">
    <property type="component" value="Unassembled WGS sequence"/>
</dbReference>
<protein>
    <submittedName>
        <fullName evidence="2">Uncharacterized protein</fullName>
    </submittedName>
</protein>
<feature type="compositionally biased region" description="Polar residues" evidence="1">
    <location>
        <begin position="146"/>
        <end position="155"/>
    </location>
</feature>
<proteinExistence type="predicted"/>
<comment type="caution">
    <text evidence="2">The sequence shown here is derived from an EMBL/GenBank/DDBJ whole genome shotgun (WGS) entry which is preliminary data.</text>
</comment>
<sequence length="188" mass="19179">MGEPKNLGMAAAVAGGYFLGRTRRGQMALTAAALLAGRGLRPGGLVTGAVRKVPGVPAARGGDQAERAGDEANRGCLSKAAASVANRGVTALAGTLRQRTEALSGEADGTGDGGADEAPAGEPERAEPKRRARPAQKTAGARKSATARSQGTRSPRTPAAKKRSQARRASSTSGRAHKTTSSRTRRER</sequence>
<organism evidence="2 3">
    <name type="scientific">Actinacidiphila cocklensis</name>
    <dbReference type="NCBI Taxonomy" id="887465"/>
    <lineage>
        <taxon>Bacteria</taxon>
        <taxon>Bacillati</taxon>
        <taxon>Actinomycetota</taxon>
        <taxon>Actinomycetes</taxon>
        <taxon>Kitasatosporales</taxon>
        <taxon>Streptomycetaceae</taxon>
        <taxon>Actinacidiphila</taxon>
    </lineage>
</organism>
<evidence type="ECO:0000313" key="2">
    <source>
        <dbReference type="EMBL" id="CAG6398450.1"/>
    </source>
</evidence>
<gene>
    <name evidence="2" type="ORF">SCOCK_70134</name>
</gene>
<feature type="compositionally biased region" description="Basic residues" evidence="1">
    <location>
        <begin position="175"/>
        <end position="188"/>
    </location>
</feature>
<feature type="region of interest" description="Disordered" evidence="1">
    <location>
        <begin position="97"/>
        <end position="188"/>
    </location>
</feature>
<keyword evidence="3" id="KW-1185">Reference proteome</keyword>
<name>A0A9W4E3H7_9ACTN</name>
<dbReference type="AlphaFoldDB" id="A0A9W4E3H7"/>